<dbReference type="Proteomes" id="UP000236291">
    <property type="component" value="Unassembled WGS sequence"/>
</dbReference>
<proteinExistence type="predicted"/>
<reference evidence="1 2" key="2">
    <citation type="journal article" date="2017" name="Front. Plant Sci.">
        <title>Gene Classification and Mining of Molecular Markers Useful in Red Clover (Trifolium pratense) Breeding.</title>
        <authorList>
            <person name="Istvanek J."/>
            <person name="Dluhosova J."/>
            <person name="Dluhos P."/>
            <person name="Patkova L."/>
            <person name="Nedelnik J."/>
            <person name="Repkova J."/>
        </authorList>
    </citation>
    <scope>NUCLEOTIDE SEQUENCE [LARGE SCALE GENOMIC DNA]</scope>
    <source>
        <strain evidence="2">cv. Tatra</strain>
        <tissue evidence="1">Young leaves</tissue>
    </source>
</reference>
<organism evidence="1 2">
    <name type="scientific">Trifolium pratense</name>
    <name type="common">Red clover</name>
    <dbReference type="NCBI Taxonomy" id="57577"/>
    <lineage>
        <taxon>Eukaryota</taxon>
        <taxon>Viridiplantae</taxon>
        <taxon>Streptophyta</taxon>
        <taxon>Embryophyta</taxon>
        <taxon>Tracheophyta</taxon>
        <taxon>Spermatophyta</taxon>
        <taxon>Magnoliopsida</taxon>
        <taxon>eudicotyledons</taxon>
        <taxon>Gunneridae</taxon>
        <taxon>Pentapetalae</taxon>
        <taxon>rosids</taxon>
        <taxon>fabids</taxon>
        <taxon>Fabales</taxon>
        <taxon>Fabaceae</taxon>
        <taxon>Papilionoideae</taxon>
        <taxon>50 kb inversion clade</taxon>
        <taxon>NPAAA clade</taxon>
        <taxon>Hologalegina</taxon>
        <taxon>IRL clade</taxon>
        <taxon>Trifolieae</taxon>
        <taxon>Trifolium</taxon>
    </lineage>
</organism>
<sequence length="73" mass="8039">MSVLLPTTTSKPLTTFSIRPNKTNNIKMKMKTNRFTVSAAVAEDIVSSESSPSLQPQPQSESQDIVKFDILNV</sequence>
<comment type="caution">
    <text evidence="1">The sequence shown here is derived from an EMBL/GenBank/DDBJ whole genome shotgun (WGS) entry which is preliminary data.</text>
</comment>
<dbReference type="AlphaFoldDB" id="A0A2K3K1W6"/>
<evidence type="ECO:0000313" key="2">
    <source>
        <dbReference type="Proteomes" id="UP000236291"/>
    </source>
</evidence>
<protein>
    <submittedName>
        <fullName evidence="1">Uncharacterized protein</fullName>
    </submittedName>
</protein>
<dbReference type="EMBL" id="ASHM01135860">
    <property type="protein sequence ID" value="PNX60264.1"/>
    <property type="molecule type" value="Genomic_DNA"/>
</dbReference>
<accession>A0A2K3K1W6</accession>
<name>A0A2K3K1W6_TRIPR</name>
<gene>
    <name evidence="1" type="ORF">L195_g060099</name>
</gene>
<reference evidence="1 2" key="1">
    <citation type="journal article" date="2014" name="Am. J. Bot.">
        <title>Genome assembly and annotation for red clover (Trifolium pratense; Fabaceae).</title>
        <authorList>
            <person name="Istvanek J."/>
            <person name="Jaros M."/>
            <person name="Krenek A."/>
            <person name="Repkova J."/>
        </authorList>
    </citation>
    <scope>NUCLEOTIDE SEQUENCE [LARGE SCALE GENOMIC DNA]</scope>
    <source>
        <strain evidence="2">cv. Tatra</strain>
        <tissue evidence="1">Young leaves</tissue>
    </source>
</reference>
<evidence type="ECO:0000313" key="1">
    <source>
        <dbReference type="EMBL" id="PNX60264.1"/>
    </source>
</evidence>